<evidence type="ECO:0000256" key="6">
    <source>
        <dbReference type="ARBA" id="ARBA00022679"/>
    </source>
</evidence>
<dbReference type="Proteomes" id="UP001059950">
    <property type="component" value="Chromosome"/>
</dbReference>
<comment type="function">
    <text evidence="1 8">Specifically methylates the guanine in position 966 of 16S rRNA in the assembled 30S particle.</text>
</comment>
<keyword evidence="6 8" id="KW-0808">Transferase</keyword>
<dbReference type="NCBIfam" id="TIGR00095">
    <property type="entry name" value="16S rRNA (guanine(966)-N(2))-methyltransferase RsmD"/>
    <property type="match status" value="1"/>
</dbReference>
<protein>
    <recommendedName>
        <fullName evidence="4 8">Ribosomal RNA small subunit methyltransferase D</fullName>
        <ecNumber evidence="3 8">2.1.1.171</ecNumber>
    </recommendedName>
</protein>
<dbReference type="GO" id="GO:0052913">
    <property type="term" value="F:16S rRNA (guanine(966)-N(2))-methyltransferase activity"/>
    <property type="evidence" value="ECO:0007669"/>
    <property type="project" value="UniProtKB-EC"/>
</dbReference>
<evidence type="ECO:0000256" key="3">
    <source>
        <dbReference type="ARBA" id="ARBA00012141"/>
    </source>
</evidence>
<feature type="coiled-coil region" evidence="9">
    <location>
        <begin position="89"/>
        <end position="116"/>
    </location>
</feature>
<evidence type="ECO:0000256" key="8">
    <source>
        <dbReference type="PIRNR" id="PIRNR004553"/>
    </source>
</evidence>
<name>A0ABY5GTZ7_9GAMM</name>
<keyword evidence="8" id="KW-0698">rRNA processing</keyword>
<organism evidence="10 11">
    <name type="scientific">Amphritea atlantica</name>
    <dbReference type="NCBI Taxonomy" id="355243"/>
    <lineage>
        <taxon>Bacteria</taxon>
        <taxon>Pseudomonadati</taxon>
        <taxon>Pseudomonadota</taxon>
        <taxon>Gammaproteobacteria</taxon>
        <taxon>Oceanospirillales</taxon>
        <taxon>Oceanospirillaceae</taxon>
        <taxon>Amphritea</taxon>
    </lineage>
</organism>
<dbReference type="InterPro" id="IPR002052">
    <property type="entry name" value="DNA_methylase_N6_adenine_CS"/>
</dbReference>
<dbReference type="EC" id="2.1.1.171" evidence="3 8"/>
<dbReference type="InterPro" id="IPR004398">
    <property type="entry name" value="RNA_MeTrfase_RsmD"/>
</dbReference>
<dbReference type="CDD" id="cd02440">
    <property type="entry name" value="AdoMet_MTases"/>
    <property type="match status" value="1"/>
</dbReference>
<sequence length="207" mass="23476">MARRHPERSSQKVSSGNQQLRIIGGEWRGRKLNFPDVEGLRPTPDRVRETLFNWLALYIPGGRCLDLFSGSGALGFEALSRGAAHVTMVDNSSVVIRQLRQNIQDLKTQSAELITDSALDWLEKRSADLEVQFDVVFIDPPFHKDLAAQCCLLLEQKGLLANNAMIYLETEKELTDPVVPENWELYREKTAGQVTYRLYQRAVTRSS</sequence>
<dbReference type="InterPro" id="IPR029063">
    <property type="entry name" value="SAM-dependent_MTases_sf"/>
</dbReference>
<evidence type="ECO:0000256" key="5">
    <source>
        <dbReference type="ARBA" id="ARBA00022603"/>
    </source>
</evidence>
<evidence type="ECO:0000256" key="7">
    <source>
        <dbReference type="ARBA" id="ARBA00048326"/>
    </source>
</evidence>
<evidence type="ECO:0000256" key="9">
    <source>
        <dbReference type="SAM" id="Coils"/>
    </source>
</evidence>
<dbReference type="Pfam" id="PF03602">
    <property type="entry name" value="Cons_hypoth95"/>
    <property type="match status" value="1"/>
</dbReference>
<evidence type="ECO:0000256" key="1">
    <source>
        <dbReference type="ARBA" id="ARBA00002649"/>
    </source>
</evidence>
<gene>
    <name evidence="10" type="primary">rsmD</name>
    <name evidence="10" type="ORF">KDX31_18390</name>
</gene>
<dbReference type="PANTHER" id="PTHR43542">
    <property type="entry name" value="METHYLTRANSFERASE"/>
    <property type="match status" value="1"/>
</dbReference>
<dbReference type="SUPFAM" id="SSF53335">
    <property type="entry name" value="S-adenosyl-L-methionine-dependent methyltransferases"/>
    <property type="match status" value="1"/>
</dbReference>
<keyword evidence="9" id="KW-0175">Coiled coil</keyword>
<dbReference type="EMBL" id="CP073344">
    <property type="protein sequence ID" value="UTW03263.1"/>
    <property type="molecule type" value="Genomic_DNA"/>
</dbReference>
<comment type="catalytic activity">
    <reaction evidence="7 8">
        <text>guanosine(966) in 16S rRNA + S-adenosyl-L-methionine = N(2)-methylguanosine(966) in 16S rRNA + S-adenosyl-L-homocysteine + H(+)</text>
        <dbReference type="Rhea" id="RHEA:23548"/>
        <dbReference type="Rhea" id="RHEA-COMP:10211"/>
        <dbReference type="Rhea" id="RHEA-COMP:10212"/>
        <dbReference type="ChEBI" id="CHEBI:15378"/>
        <dbReference type="ChEBI" id="CHEBI:57856"/>
        <dbReference type="ChEBI" id="CHEBI:59789"/>
        <dbReference type="ChEBI" id="CHEBI:74269"/>
        <dbReference type="ChEBI" id="CHEBI:74481"/>
        <dbReference type="EC" id="2.1.1.171"/>
    </reaction>
</comment>
<reference evidence="10" key="1">
    <citation type="submission" date="2021-04" db="EMBL/GenBank/DDBJ databases">
        <title>Oceanospirillales bacteria with DddD are important DMSP degraders in coastal seawater.</title>
        <authorList>
            <person name="Liu J."/>
        </authorList>
    </citation>
    <scope>NUCLEOTIDE SEQUENCE</scope>
    <source>
        <strain evidence="10">GY6</strain>
    </source>
</reference>
<evidence type="ECO:0000313" key="11">
    <source>
        <dbReference type="Proteomes" id="UP001059950"/>
    </source>
</evidence>
<evidence type="ECO:0000313" key="10">
    <source>
        <dbReference type="EMBL" id="UTW03263.1"/>
    </source>
</evidence>
<dbReference type="PROSITE" id="PS00092">
    <property type="entry name" value="N6_MTASE"/>
    <property type="match status" value="1"/>
</dbReference>
<evidence type="ECO:0000256" key="2">
    <source>
        <dbReference type="ARBA" id="ARBA00005269"/>
    </source>
</evidence>
<dbReference type="PIRSF" id="PIRSF004553">
    <property type="entry name" value="CHP00095"/>
    <property type="match status" value="1"/>
</dbReference>
<dbReference type="Gene3D" id="3.40.50.150">
    <property type="entry name" value="Vaccinia Virus protein VP39"/>
    <property type="match status" value="1"/>
</dbReference>
<comment type="similarity">
    <text evidence="2 8">Belongs to the methyltransferase superfamily. RsmD family.</text>
</comment>
<keyword evidence="5 8" id="KW-0489">Methyltransferase</keyword>
<keyword evidence="11" id="KW-1185">Reference proteome</keyword>
<evidence type="ECO:0000256" key="4">
    <source>
        <dbReference type="ARBA" id="ARBA00013682"/>
    </source>
</evidence>
<accession>A0ABY5GTZ7</accession>
<dbReference type="PANTHER" id="PTHR43542:SF1">
    <property type="entry name" value="METHYLTRANSFERASE"/>
    <property type="match status" value="1"/>
</dbReference>
<proteinExistence type="inferred from homology"/>
<keyword evidence="8" id="KW-0949">S-adenosyl-L-methionine</keyword>